<dbReference type="RefSeq" id="WP_125585595.1">
    <property type="nucleotide sequence ID" value="NZ_JBHTMO010000035.1"/>
</dbReference>
<name>A0ABW4BB13_9LACO</name>
<keyword evidence="2" id="KW-1185">Reference proteome</keyword>
<organism evidence="1 2">
    <name type="scientific">Lacticaseibacillus jixianensis</name>
    <dbReference type="NCBI Taxonomy" id="2486012"/>
    <lineage>
        <taxon>Bacteria</taxon>
        <taxon>Bacillati</taxon>
        <taxon>Bacillota</taxon>
        <taxon>Bacilli</taxon>
        <taxon>Lactobacillales</taxon>
        <taxon>Lactobacillaceae</taxon>
        <taxon>Lacticaseibacillus</taxon>
    </lineage>
</organism>
<comment type="caution">
    <text evidence="1">The sequence shown here is derived from an EMBL/GenBank/DDBJ whole genome shotgun (WGS) entry which is preliminary data.</text>
</comment>
<protein>
    <submittedName>
        <fullName evidence="1">Uncharacterized protein</fullName>
    </submittedName>
</protein>
<dbReference type="EMBL" id="JBHTMO010000035">
    <property type="protein sequence ID" value="MFD1393926.1"/>
    <property type="molecule type" value="Genomic_DNA"/>
</dbReference>
<gene>
    <name evidence="1" type="ORF">ACFQ3L_10155</name>
</gene>
<accession>A0ABW4BB13</accession>
<proteinExistence type="predicted"/>
<evidence type="ECO:0000313" key="1">
    <source>
        <dbReference type="EMBL" id="MFD1393926.1"/>
    </source>
</evidence>
<reference evidence="2" key="1">
    <citation type="journal article" date="2019" name="Int. J. Syst. Evol. Microbiol.">
        <title>The Global Catalogue of Microorganisms (GCM) 10K type strain sequencing project: providing services to taxonomists for standard genome sequencing and annotation.</title>
        <authorList>
            <consortium name="The Broad Institute Genomics Platform"/>
            <consortium name="The Broad Institute Genome Sequencing Center for Infectious Disease"/>
            <person name="Wu L."/>
            <person name="Ma J."/>
        </authorList>
    </citation>
    <scope>NUCLEOTIDE SEQUENCE [LARGE SCALE GENOMIC DNA]</scope>
    <source>
        <strain evidence="2">CCM 8911</strain>
    </source>
</reference>
<evidence type="ECO:0000313" key="2">
    <source>
        <dbReference type="Proteomes" id="UP001597249"/>
    </source>
</evidence>
<dbReference type="Proteomes" id="UP001597249">
    <property type="component" value="Unassembled WGS sequence"/>
</dbReference>
<sequence>MLARVQATFAPRAFSYYLDLAFEETVARDAAKPQPFGPDRLRRWWRHQDWLPQDQVLTAPSTTALAEQIFLEVTRNE</sequence>